<proteinExistence type="predicted"/>
<gene>
    <name evidence="1" type="ORF">KL86PLE_130638</name>
</gene>
<evidence type="ECO:0008006" key="2">
    <source>
        <dbReference type="Google" id="ProtNLM"/>
    </source>
</evidence>
<accession>A0A212LCN2</accession>
<protein>
    <recommendedName>
        <fullName evidence="2">PemK-like protein</fullName>
    </recommendedName>
</protein>
<dbReference type="EMBL" id="FMJD01000005">
    <property type="protein sequence ID" value="SCM75237.1"/>
    <property type="molecule type" value="Genomic_DNA"/>
</dbReference>
<dbReference type="RefSeq" id="WP_288200004.1">
    <property type="nucleotide sequence ID" value="NZ_LT608334.1"/>
</dbReference>
<evidence type="ECO:0000313" key="1">
    <source>
        <dbReference type="EMBL" id="SCM75237.1"/>
    </source>
</evidence>
<sequence length="138" mass="15917">MTAPESGDVWSFDYLWRWQHERGETEGRKPRPTALVACVKGANGRTNLFILPITKTRPSDDRLAVEIPQIERVRAGLAADLRLWVMIDEYNHDFLETSFYLDPKGRIGRFSSAFHKAVLAAFVQAGREKRLRKVPRYD</sequence>
<name>A0A212LCN2_9HYPH</name>
<dbReference type="AlphaFoldDB" id="A0A212LCN2"/>
<organism evidence="1">
    <name type="scientific">uncultured Pleomorphomonas sp</name>
    <dbReference type="NCBI Taxonomy" id="442121"/>
    <lineage>
        <taxon>Bacteria</taxon>
        <taxon>Pseudomonadati</taxon>
        <taxon>Pseudomonadota</taxon>
        <taxon>Alphaproteobacteria</taxon>
        <taxon>Hyphomicrobiales</taxon>
        <taxon>Pleomorphomonadaceae</taxon>
        <taxon>Pleomorphomonas</taxon>
        <taxon>environmental samples</taxon>
    </lineage>
</organism>
<reference evidence="1" key="1">
    <citation type="submission" date="2016-08" db="EMBL/GenBank/DDBJ databases">
        <authorList>
            <person name="Seilhamer J.J."/>
        </authorList>
    </citation>
    <scope>NUCLEOTIDE SEQUENCE</scope>
    <source>
        <strain evidence="1">86</strain>
    </source>
</reference>